<evidence type="ECO:0000256" key="3">
    <source>
        <dbReference type="ARBA" id="ARBA00022908"/>
    </source>
</evidence>
<evidence type="ECO:0000256" key="6">
    <source>
        <dbReference type="PROSITE-ProRule" id="PRU01248"/>
    </source>
</evidence>
<evidence type="ECO:0000259" key="7">
    <source>
        <dbReference type="PROSITE" id="PS51898"/>
    </source>
</evidence>
<dbReference type="SUPFAM" id="SSF56349">
    <property type="entry name" value="DNA breaking-rejoining enzymes"/>
    <property type="match status" value="1"/>
</dbReference>
<evidence type="ECO:0000259" key="8">
    <source>
        <dbReference type="PROSITE" id="PS51900"/>
    </source>
</evidence>
<dbReference type="InterPro" id="IPR011010">
    <property type="entry name" value="DNA_brk_join_enz"/>
</dbReference>
<feature type="domain" description="Core-binding (CB)" evidence="8">
    <location>
        <begin position="71"/>
        <end position="160"/>
    </location>
</feature>
<evidence type="ECO:0000313" key="10">
    <source>
        <dbReference type="Proteomes" id="UP000298642"/>
    </source>
</evidence>
<evidence type="ECO:0000256" key="4">
    <source>
        <dbReference type="ARBA" id="ARBA00023125"/>
    </source>
</evidence>
<dbReference type="EMBL" id="CP034413">
    <property type="protein sequence ID" value="QCI60431.1"/>
    <property type="molecule type" value="Genomic_DNA"/>
</dbReference>
<dbReference type="PROSITE" id="PS51900">
    <property type="entry name" value="CB"/>
    <property type="match status" value="1"/>
</dbReference>
<dbReference type="Gene3D" id="1.10.150.130">
    <property type="match status" value="1"/>
</dbReference>
<reference evidence="10" key="1">
    <citation type="submission" date="2018-12" db="EMBL/GenBank/DDBJ databases">
        <title>Dusodibacter welbiota gen. nov., sp. nov., isolated from human faeces and emended description of the Oscillibacter genus.</title>
        <authorList>
            <person name="Le Roy T."/>
            <person name="Van der Smissen P."/>
            <person name="Delzenne N."/>
            <person name="Muccioli G."/>
            <person name="Collet J.F."/>
            <person name="Cani P.D."/>
        </authorList>
    </citation>
    <scope>NUCLEOTIDE SEQUENCE [LARGE SCALE GENOMIC DNA]</scope>
    <source>
        <strain evidence="10">J115</strain>
    </source>
</reference>
<dbReference type="Pfam" id="PF14659">
    <property type="entry name" value="Phage_int_SAM_3"/>
    <property type="match status" value="1"/>
</dbReference>
<name>A0A4D7ARQ0_9FIRM</name>
<dbReference type="InterPro" id="IPR050090">
    <property type="entry name" value="Tyrosine_recombinase_XerCD"/>
</dbReference>
<dbReference type="Proteomes" id="UP000298642">
    <property type="component" value="Chromosome"/>
</dbReference>
<evidence type="ECO:0000256" key="5">
    <source>
        <dbReference type="ARBA" id="ARBA00023172"/>
    </source>
</evidence>
<dbReference type="InterPro" id="IPR044068">
    <property type="entry name" value="CB"/>
</dbReference>
<comment type="function">
    <text evidence="1">Site-specific tyrosine recombinase, which acts by catalyzing the cutting and rejoining of the recombining DNA molecules.</text>
</comment>
<dbReference type="AlphaFoldDB" id="A0A4D7ARQ0"/>
<keyword evidence="10" id="KW-1185">Reference proteome</keyword>
<dbReference type="InterPro" id="IPR010998">
    <property type="entry name" value="Integrase_recombinase_N"/>
</dbReference>
<dbReference type="CDD" id="cd01189">
    <property type="entry name" value="INT_ICEBs1_C_like"/>
    <property type="match status" value="1"/>
</dbReference>
<sequence>MASIRKRGSSYLLVVSMGYDYEGNRIRPKQKTVHPPEGLTPKQREKWLKEQAVLFERECRSLPQEEVDRSITLAKYTELWLREIAPGKLAKSTLARDRQDIDRFLPILGHYKLAELRPEHFRNFYADLRKVISLETGRPLSEHTVEGVHATLCTILSDAMEGGFLNHNPAWRTYRYAGRKTEKKIADLETLQRIISALEEESLKYETYFKLIIATGMRRGECCGLQWGDINWHERSIHIQRNVVKVTGEDIIVKETKTVAGDRYVYFSLEMESLLKEFQRECAWETETYDGRELETSDYIFRRHGERLPMTPSTFTWRFKLILKKHGLPSALNVHSLRHTNASLLIAGGADVATVAGLLGHSQPSTTLDIYTHAFDKNKKAASQVLQEGLEI</sequence>
<evidence type="ECO:0000313" key="9">
    <source>
        <dbReference type="EMBL" id="QCI60431.1"/>
    </source>
</evidence>
<comment type="similarity">
    <text evidence="2">Belongs to the 'phage' integrase family.</text>
</comment>
<dbReference type="Pfam" id="PF00589">
    <property type="entry name" value="Phage_integrase"/>
    <property type="match status" value="1"/>
</dbReference>
<feature type="domain" description="Tyr recombinase" evidence="7">
    <location>
        <begin position="181"/>
        <end position="384"/>
    </location>
</feature>
<accession>A0A4D7ARQ0</accession>
<evidence type="ECO:0000256" key="2">
    <source>
        <dbReference type="ARBA" id="ARBA00008857"/>
    </source>
</evidence>
<dbReference type="InterPro" id="IPR002104">
    <property type="entry name" value="Integrase_catalytic"/>
</dbReference>
<dbReference type="GO" id="GO:0003677">
    <property type="term" value="F:DNA binding"/>
    <property type="evidence" value="ECO:0007669"/>
    <property type="project" value="UniProtKB-UniRule"/>
</dbReference>
<gene>
    <name evidence="9" type="ORF">EIO64_15435</name>
</gene>
<dbReference type="GO" id="GO:0006310">
    <property type="term" value="P:DNA recombination"/>
    <property type="evidence" value="ECO:0007669"/>
    <property type="project" value="UniProtKB-KW"/>
</dbReference>
<dbReference type="KEGG" id="obj:EIO64_15435"/>
<dbReference type="GO" id="GO:0015074">
    <property type="term" value="P:DNA integration"/>
    <property type="evidence" value="ECO:0007669"/>
    <property type="project" value="UniProtKB-KW"/>
</dbReference>
<dbReference type="RefSeq" id="WP_119310756.1">
    <property type="nucleotide sequence ID" value="NZ_CP034413.3"/>
</dbReference>
<proteinExistence type="inferred from homology"/>
<dbReference type="PROSITE" id="PS51898">
    <property type="entry name" value="TYR_RECOMBINASE"/>
    <property type="match status" value="1"/>
</dbReference>
<organism evidence="9 10">
    <name type="scientific">Dysosmobacter welbionis</name>
    <dbReference type="NCBI Taxonomy" id="2093857"/>
    <lineage>
        <taxon>Bacteria</taxon>
        <taxon>Bacillati</taxon>
        <taxon>Bacillota</taxon>
        <taxon>Clostridia</taxon>
        <taxon>Eubacteriales</taxon>
        <taxon>Oscillospiraceae</taxon>
        <taxon>Dysosmobacter</taxon>
    </lineage>
</organism>
<dbReference type="PANTHER" id="PTHR30349:SF64">
    <property type="entry name" value="PROPHAGE INTEGRASE INTD-RELATED"/>
    <property type="match status" value="1"/>
</dbReference>
<dbReference type="InterPro" id="IPR013762">
    <property type="entry name" value="Integrase-like_cat_sf"/>
</dbReference>
<dbReference type="InterPro" id="IPR004107">
    <property type="entry name" value="Integrase_SAM-like_N"/>
</dbReference>
<keyword evidence="5" id="KW-0233">DNA recombination</keyword>
<keyword evidence="4 6" id="KW-0238">DNA-binding</keyword>
<dbReference type="Gene3D" id="1.10.443.10">
    <property type="entry name" value="Intergrase catalytic core"/>
    <property type="match status" value="1"/>
</dbReference>
<dbReference type="PANTHER" id="PTHR30349">
    <property type="entry name" value="PHAGE INTEGRASE-RELATED"/>
    <property type="match status" value="1"/>
</dbReference>
<keyword evidence="3" id="KW-0229">DNA integration</keyword>
<evidence type="ECO:0000256" key="1">
    <source>
        <dbReference type="ARBA" id="ARBA00003283"/>
    </source>
</evidence>
<protein>
    <submittedName>
        <fullName evidence="9">Site-specific integrase</fullName>
    </submittedName>
</protein>